<sequence length="55" mass="6428">MSKKSSTTMTRIIQIYSKRTPQPPTKPTTRAKEHPDTNQIRRKTKVMSPENWEEG</sequence>
<accession>A0A392VAM9</accession>
<dbReference type="EMBL" id="LXQA011113392">
    <property type="protein sequence ID" value="MCI85354.1"/>
    <property type="molecule type" value="Genomic_DNA"/>
</dbReference>
<reference evidence="2 3" key="1">
    <citation type="journal article" date="2018" name="Front. Plant Sci.">
        <title>Red Clover (Trifolium pratense) and Zigzag Clover (T. medium) - A Picture of Genomic Similarities and Differences.</title>
        <authorList>
            <person name="Dluhosova J."/>
            <person name="Istvanek J."/>
            <person name="Nedelnik J."/>
            <person name="Repkova J."/>
        </authorList>
    </citation>
    <scope>NUCLEOTIDE SEQUENCE [LARGE SCALE GENOMIC DNA]</scope>
    <source>
        <strain evidence="3">cv. 10/8</strain>
        <tissue evidence="2">Leaf</tissue>
    </source>
</reference>
<evidence type="ECO:0000256" key="1">
    <source>
        <dbReference type="SAM" id="MobiDB-lite"/>
    </source>
</evidence>
<name>A0A392VAM9_9FABA</name>
<feature type="compositionally biased region" description="Polar residues" evidence="1">
    <location>
        <begin position="1"/>
        <end position="11"/>
    </location>
</feature>
<evidence type="ECO:0000313" key="2">
    <source>
        <dbReference type="EMBL" id="MCI85354.1"/>
    </source>
</evidence>
<feature type="region of interest" description="Disordered" evidence="1">
    <location>
        <begin position="1"/>
        <end position="55"/>
    </location>
</feature>
<comment type="caution">
    <text evidence="2">The sequence shown here is derived from an EMBL/GenBank/DDBJ whole genome shotgun (WGS) entry which is preliminary data.</text>
</comment>
<protein>
    <submittedName>
        <fullName evidence="2">Uncharacterized protein</fullName>
    </submittedName>
</protein>
<evidence type="ECO:0000313" key="3">
    <source>
        <dbReference type="Proteomes" id="UP000265520"/>
    </source>
</evidence>
<organism evidence="2 3">
    <name type="scientific">Trifolium medium</name>
    <dbReference type="NCBI Taxonomy" id="97028"/>
    <lineage>
        <taxon>Eukaryota</taxon>
        <taxon>Viridiplantae</taxon>
        <taxon>Streptophyta</taxon>
        <taxon>Embryophyta</taxon>
        <taxon>Tracheophyta</taxon>
        <taxon>Spermatophyta</taxon>
        <taxon>Magnoliopsida</taxon>
        <taxon>eudicotyledons</taxon>
        <taxon>Gunneridae</taxon>
        <taxon>Pentapetalae</taxon>
        <taxon>rosids</taxon>
        <taxon>fabids</taxon>
        <taxon>Fabales</taxon>
        <taxon>Fabaceae</taxon>
        <taxon>Papilionoideae</taxon>
        <taxon>50 kb inversion clade</taxon>
        <taxon>NPAAA clade</taxon>
        <taxon>Hologalegina</taxon>
        <taxon>IRL clade</taxon>
        <taxon>Trifolieae</taxon>
        <taxon>Trifolium</taxon>
    </lineage>
</organism>
<keyword evidence="3" id="KW-1185">Reference proteome</keyword>
<proteinExistence type="predicted"/>
<dbReference type="AlphaFoldDB" id="A0A392VAM9"/>
<dbReference type="Proteomes" id="UP000265520">
    <property type="component" value="Unassembled WGS sequence"/>
</dbReference>
<feature type="non-terminal residue" evidence="2">
    <location>
        <position position="55"/>
    </location>
</feature>